<dbReference type="PANTHER" id="PTHR37813:SF1">
    <property type="entry name" value="FELS-2 PROPHAGE PROTEIN"/>
    <property type="match status" value="1"/>
</dbReference>
<keyword evidence="3" id="KW-1133">Transmembrane helix</keyword>
<reference evidence="5 6" key="1">
    <citation type="submission" date="2021-10" db="EMBL/GenBank/DDBJ databases">
        <title>Streptomyces sp. strain SMC 277, a novel streptomycete isolated from soil.</title>
        <authorList>
            <person name="Chanama M."/>
        </authorList>
    </citation>
    <scope>NUCLEOTIDE SEQUENCE [LARGE SCALE GENOMIC DNA]</scope>
    <source>
        <strain evidence="5 6">SMC 277</strain>
    </source>
</reference>
<feature type="transmembrane region" description="Helical" evidence="3">
    <location>
        <begin position="477"/>
        <end position="499"/>
    </location>
</feature>
<feature type="transmembrane region" description="Helical" evidence="3">
    <location>
        <begin position="505"/>
        <end position="528"/>
    </location>
</feature>
<protein>
    <submittedName>
        <fullName evidence="5">Phage tail tape measure protein</fullName>
    </submittedName>
</protein>
<proteinExistence type="predicted"/>
<dbReference type="RefSeq" id="WP_226726338.1">
    <property type="nucleotide sequence ID" value="NZ_JAJAUY010000023.1"/>
</dbReference>
<gene>
    <name evidence="5" type="ORF">LG632_08930</name>
</gene>
<feature type="domain" description="Phage tail tape measure protein" evidence="4">
    <location>
        <begin position="108"/>
        <end position="304"/>
    </location>
</feature>
<evidence type="ECO:0000313" key="6">
    <source>
        <dbReference type="Proteomes" id="UP001199054"/>
    </source>
</evidence>
<dbReference type="EMBL" id="JAJAUY010000023">
    <property type="protein sequence ID" value="MCB5179509.1"/>
    <property type="molecule type" value="Genomic_DNA"/>
</dbReference>
<keyword evidence="1" id="KW-1188">Viral release from host cell</keyword>
<evidence type="ECO:0000256" key="1">
    <source>
        <dbReference type="ARBA" id="ARBA00022612"/>
    </source>
</evidence>
<evidence type="ECO:0000256" key="3">
    <source>
        <dbReference type="SAM" id="Phobius"/>
    </source>
</evidence>
<evidence type="ECO:0000313" key="5">
    <source>
        <dbReference type="EMBL" id="MCB5179509.1"/>
    </source>
</evidence>
<sequence length="1057" mass="111773">MSDSRTLRVVITGNASSAEEAIEGLAETSQDAGNELDAMGGKMGRFRGAMAGMGAAVLAALPLAALVAFSKGLDEIHNRAKLAASMGLTGKDAEQAGKLAGQLYVSGFGESTAETGEIVRRVSQDLNMGVHAVDFKPVASKVAAISEVMNQEIGGTTKAVANLMRNGLAKNADEALDVVAAGFVNGVDKSQDFLDTLNEYTAPFKRLGLDGPKAVGLLSQGLKAGARDADFVADALKEFSIRAIDASTTSATAYEELGLNAEEMTAKIARGGAEAEQGLSLVLERLRGTEDPVKRNAAAVGLFGTKAEDLADSLFALNPQTAVQSLGKVKGAAQQMADTMHHNAAAKVEGFKRKLEMGFTNAAASAITSFESVGHKLAPAFQAIGQVLSPFVQGLQLVGQKIRASFDTGAARVALGQLTAKLSGIWAAVGPALQQFVLFFRTTLMPVFQELWLKAQPVLVQLWQTFMTYLDFIKTSIQVFVTTVQVLWSVFGGTILQYVRTAWSAVWQVISGVLSVIQGIYNVFIGIFTGNWSRAWQGVKQIFSGVWEVIVGVCRAVTNTIKTVLRLALDAVKALWSAAWNGIKSVFSSIWSGITGYFSNALGNLRANASSGVSAVKSFFVNGFQSLYAAVRDKVSSVVGVVREIPGKVSGALSGLGSTLTGIGRNIIQGLVNGIRGSLGAVMSAARAIVDQIPGPIRKALGIHSPSRVLAEIGKWIPAGLVKGMLGGSKKVAETSKKLHELVTKAFKGKEMTRGAATILHNYISRQNKRLMALAKTREKIQERLTAANDKLAGLKKAKAEMASSIADKANNFGSFMGVLDTAQYGDNSANALLARLKGKLRVIANFRKNLQTLAKRGLGPGIISEIAQAGPEEGGQMAHALLNAGGGQIKELNSTYSAIGNQSKALGKFVSGNYYDAGIAAATGVVKGLKAQEKNVTKAIQDMAKAMSDELNRCLKLIASGNYFTFMGRIIRLGYGRGKPWDGPDFRWNRKPGMRPPGGLANRSISHARPTRAAPTVHVTVQGNVTAEKALARSIATTIRDEIVRSGKRNGGRTGL</sequence>
<accession>A0ABS8B4H0</accession>
<keyword evidence="3" id="KW-0812">Transmembrane</keyword>
<dbReference type="Pfam" id="PF10145">
    <property type="entry name" value="PhageMin_Tail"/>
    <property type="match status" value="1"/>
</dbReference>
<keyword evidence="2" id="KW-0175">Coiled coil</keyword>
<organism evidence="5 6">
    <name type="scientific">Streptomyces antimicrobicus</name>
    <dbReference type="NCBI Taxonomy" id="2883108"/>
    <lineage>
        <taxon>Bacteria</taxon>
        <taxon>Bacillati</taxon>
        <taxon>Actinomycetota</taxon>
        <taxon>Actinomycetes</taxon>
        <taxon>Kitasatosporales</taxon>
        <taxon>Streptomycetaceae</taxon>
        <taxon>Streptomyces</taxon>
    </lineage>
</organism>
<comment type="caution">
    <text evidence="5">The sequence shown here is derived from an EMBL/GenBank/DDBJ whole genome shotgun (WGS) entry which is preliminary data.</text>
</comment>
<name>A0ABS8B4H0_9ACTN</name>
<keyword evidence="6" id="KW-1185">Reference proteome</keyword>
<dbReference type="InterPro" id="IPR010090">
    <property type="entry name" value="Phage_tape_meas"/>
</dbReference>
<feature type="transmembrane region" description="Helical" evidence="3">
    <location>
        <begin position="49"/>
        <end position="69"/>
    </location>
</feature>
<evidence type="ECO:0000256" key="2">
    <source>
        <dbReference type="SAM" id="Coils"/>
    </source>
</evidence>
<dbReference type="Proteomes" id="UP001199054">
    <property type="component" value="Unassembled WGS sequence"/>
</dbReference>
<keyword evidence="3" id="KW-0472">Membrane</keyword>
<evidence type="ECO:0000259" key="4">
    <source>
        <dbReference type="Pfam" id="PF10145"/>
    </source>
</evidence>
<dbReference type="PANTHER" id="PTHR37813">
    <property type="entry name" value="FELS-2 PROPHAGE PROTEIN"/>
    <property type="match status" value="1"/>
</dbReference>
<feature type="coiled-coil region" evidence="2">
    <location>
        <begin position="764"/>
        <end position="798"/>
    </location>
</feature>